<keyword evidence="1" id="KW-0732">Signal</keyword>
<name>A0A4Y2GZN5_ARAVE</name>
<evidence type="ECO:0000313" key="3">
    <source>
        <dbReference type="EMBL" id="GBM58933.1"/>
    </source>
</evidence>
<dbReference type="InterPro" id="IPR000010">
    <property type="entry name" value="Cystatin_dom"/>
</dbReference>
<feature type="domain" description="Cystatin" evidence="2">
    <location>
        <begin position="20"/>
        <end position="64"/>
    </location>
</feature>
<evidence type="ECO:0000256" key="1">
    <source>
        <dbReference type="SAM" id="SignalP"/>
    </source>
</evidence>
<dbReference type="Proteomes" id="UP000499080">
    <property type="component" value="Unassembled WGS sequence"/>
</dbReference>
<dbReference type="OrthoDB" id="6428149at2759"/>
<dbReference type="SUPFAM" id="SSF54403">
    <property type="entry name" value="Cystatin/monellin"/>
    <property type="match status" value="1"/>
</dbReference>
<dbReference type="Gene3D" id="3.10.450.10">
    <property type="match status" value="1"/>
</dbReference>
<dbReference type="AlphaFoldDB" id="A0A4Y2GZN5"/>
<evidence type="ECO:0000313" key="4">
    <source>
        <dbReference type="Proteomes" id="UP000499080"/>
    </source>
</evidence>
<feature type="non-terminal residue" evidence="3">
    <location>
        <position position="64"/>
    </location>
</feature>
<gene>
    <name evidence="3" type="ORF">AVEN_48474_1</name>
</gene>
<dbReference type="EMBL" id="BGPR01101215">
    <property type="protein sequence ID" value="GBM58933.1"/>
    <property type="molecule type" value="Genomic_DNA"/>
</dbReference>
<evidence type="ECO:0000259" key="2">
    <source>
        <dbReference type="Pfam" id="PF00031"/>
    </source>
</evidence>
<reference evidence="3 4" key="1">
    <citation type="journal article" date="2019" name="Sci. Rep.">
        <title>Orb-weaving spider Araneus ventricosus genome elucidates the spidroin gene catalogue.</title>
        <authorList>
            <person name="Kono N."/>
            <person name="Nakamura H."/>
            <person name="Ohtoshi R."/>
            <person name="Moran D.A.P."/>
            <person name="Shinohara A."/>
            <person name="Yoshida Y."/>
            <person name="Fujiwara M."/>
            <person name="Mori M."/>
            <person name="Tomita M."/>
            <person name="Arakawa K."/>
        </authorList>
    </citation>
    <scope>NUCLEOTIDE SEQUENCE [LARGE SCALE GENOMIC DNA]</scope>
</reference>
<dbReference type="GO" id="GO:0004869">
    <property type="term" value="F:cysteine-type endopeptidase inhibitor activity"/>
    <property type="evidence" value="ECO:0007669"/>
    <property type="project" value="InterPro"/>
</dbReference>
<dbReference type="CDD" id="cd00042">
    <property type="entry name" value="CY"/>
    <property type="match status" value="1"/>
</dbReference>
<accession>A0A4Y2GZN5</accession>
<keyword evidence="4" id="KW-1185">Reference proteome</keyword>
<dbReference type="Pfam" id="PF00031">
    <property type="entry name" value="Cystatin"/>
    <property type="match status" value="1"/>
</dbReference>
<comment type="caution">
    <text evidence="3">The sequence shown here is derived from an EMBL/GenBank/DDBJ whole genome shotgun (WGS) entry which is preliminary data.</text>
</comment>
<feature type="chain" id="PRO_5021330450" description="Cystatin domain-containing protein" evidence="1">
    <location>
        <begin position="18"/>
        <end position="64"/>
    </location>
</feature>
<proteinExistence type="predicted"/>
<organism evidence="3 4">
    <name type="scientific">Araneus ventricosus</name>
    <name type="common">Orbweaver spider</name>
    <name type="synonym">Epeira ventricosa</name>
    <dbReference type="NCBI Taxonomy" id="182803"/>
    <lineage>
        <taxon>Eukaryota</taxon>
        <taxon>Metazoa</taxon>
        <taxon>Ecdysozoa</taxon>
        <taxon>Arthropoda</taxon>
        <taxon>Chelicerata</taxon>
        <taxon>Arachnida</taxon>
        <taxon>Araneae</taxon>
        <taxon>Araneomorphae</taxon>
        <taxon>Entelegynae</taxon>
        <taxon>Araneoidea</taxon>
        <taxon>Araneidae</taxon>
        <taxon>Araneus</taxon>
    </lineage>
</organism>
<dbReference type="InterPro" id="IPR046350">
    <property type="entry name" value="Cystatin_sf"/>
</dbReference>
<sequence>MLKFVLLLSVVALAVYAIPGGWEDASIDDEEVVAAANHAAKTLSKQWAGNYHHRLAKIIKAKKQ</sequence>
<feature type="signal peptide" evidence="1">
    <location>
        <begin position="1"/>
        <end position="17"/>
    </location>
</feature>
<protein>
    <recommendedName>
        <fullName evidence="2">Cystatin domain-containing protein</fullName>
    </recommendedName>
</protein>